<dbReference type="EMBL" id="KB007974">
    <property type="protein sequence ID" value="ELR17292.1"/>
    <property type="molecule type" value="Genomic_DNA"/>
</dbReference>
<evidence type="ECO:0000256" key="3">
    <source>
        <dbReference type="ARBA" id="ARBA00020822"/>
    </source>
</evidence>
<dbReference type="STRING" id="1257118.L8GWH7"/>
<keyword evidence="10" id="KW-1185">Reference proteome</keyword>
<gene>
    <name evidence="9" type="ORF">ACA1_060190</name>
</gene>
<dbReference type="GeneID" id="14918381"/>
<evidence type="ECO:0000256" key="8">
    <source>
        <dbReference type="SAM" id="Phobius"/>
    </source>
</evidence>
<evidence type="ECO:0000256" key="6">
    <source>
        <dbReference type="ARBA" id="ARBA00023136"/>
    </source>
</evidence>
<dbReference type="PIRSF" id="PIRSF010045">
    <property type="entry name" value="DUF850_TM_euk"/>
    <property type="match status" value="1"/>
</dbReference>
<evidence type="ECO:0000256" key="7">
    <source>
        <dbReference type="PIRNR" id="PIRNR010045"/>
    </source>
</evidence>
<dbReference type="InterPro" id="IPR002809">
    <property type="entry name" value="EMC3/TMCO1"/>
</dbReference>
<feature type="transmembrane region" description="Helical" evidence="8">
    <location>
        <begin position="118"/>
        <end position="141"/>
    </location>
</feature>
<dbReference type="InterPro" id="IPR008568">
    <property type="entry name" value="EMC3"/>
</dbReference>
<sequence length="260" mass="29476">MTDDLVLDSRIRDWVLLPIALVMFLIAILRNNISLLLHSERKPELQKVQERQTLIRASRMRLNGHKLPLASFLQRKAFFNDAREGVLVMEEEDSSASNPLANPMMDPMNMVDMMKKNVTMLVPQLLIVGWVQYFFSGFVLVKIPFPLTLPFRGMLQRGIELAGLEVTYVSSLSWYFLNLFGLRGINSLVLGEANAADDTKLMQQQMMMGGGGPIDTKKLYKAERENIDLVEHKWAVEDAEKRLLNQKSSSSSSKASASRE</sequence>
<dbReference type="KEGG" id="acan:ACA1_060190"/>
<feature type="transmembrane region" description="Helical" evidence="8">
    <location>
        <begin position="15"/>
        <end position="37"/>
    </location>
</feature>
<dbReference type="AlphaFoldDB" id="L8GWH7"/>
<comment type="similarity">
    <text evidence="2 7">Belongs to the EMC3 family.</text>
</comment>
<dbReference type="PANTHER" id="PTHR13116:SF5">
    <property type="entry name" value="ER MEMBRANE PROTEIN COMPLEX SUBUNIT 3"/>
    <property type="match status" value="1"/>
</dbReference>
<evidence type="ECO:0000256" key="4">
    <source>
        <dbReference type="ARBA" id="ARBA00022692"/>
    </source>
</evidence>
<organism evidence="9 10">
    <name type="scientific">Acanthamoeba castellanii (strain ATCC 30010 / Neff)</name>
    <dbReference type="NCBI Taxonomy" id="1257118"/>
    <lineage>
        <taxon>Eukaryota</taxon>
        <taxon>Amoebozoa</taxon>
        <taxon>Discosea</taxon>
        <taxon>Longamoebia</taxon>
        <taxon>Centramoebida</taxon>
        <taxon>Acanthamoebidae</taxon>
        <taxon>Acanthamoeba</taxon>
    </lineage>
</organism>
<reference evidence="9 10" key="1">
    <citation type="journal article" date="2013" name="Genome Biol.">
        <title>Genome of Acanthamoeba castellanii highlights extensive lateral gene transfer and early evolution of tyrosine kinase signaling.</title>
        <authorList>
            <person name="Clarke M."/>
            <person name="Lohan A.J."/>
            <person name="Liu B."/>
            <person name="Lagkouvardos I."/>
            <person name="Roy S."/>
            <person name="Zafar N."/>
            <person name="Bertelli C."/>
            <person name="Schilde C."/>
            <person name="Kianianmomeni A."/>
            <person name="Burglin T.R."/>
            <person name="Frech C."/>
            <person name="Turcotte B."/>
            <person name="Kopec K.O."/>
            <person name="Synnott J.M."/>
            <person name="Choo C."/>
            <person name="Paponov I."/>
            <person name="Finkler A."/>
            <person name="Soon Heng Tan C."/>
            <person name="Hutchins A.P."/>
            <person name="Weinmeier T."/>
            <person name="Rattei T."/>
            <person name="Chu J.S."/>
            <person name="Gimenez G."/>
            <person name="Irimia M."/>
            <person name="Rigden D.J."/>
            <person name="Fitzpatrick D.A."/>
            <person name="Lorenzo-Morales J."/>
            <person name="Bateman A."/>
            <person name="Chiu C.H."/>
            <person name="Tang P."/>
            <person name="Hegemann P."/>
            <person name="Fromm H."/>
            <person name="Raoult D."/>
            <person name="Greub G."/>
            <person name="Miranda-Saavedra D."/>
            <person name="Chen N."/>
            <person name="Nash P."/>
            <person name="Ginger M.L."/>
            <person name="Horn M."/>
            <person name="Schaap P."/>
            <person name="Caler L."/>
            <person name="Loftus B."/>
        </authorList>
    </citation>
    <scope>NUCLEOTIDE SEQUENCE [LARGE SCALE GENOMIC DNA]</scope>
    <source>
        <strain evidence="9 10">Neff</strain>
    </source>
</reference>
<keyword evidence="6 8" id="KW-0472">Membrane</keyword>
<dbReference type="Proteomes" id="UP000011083">
    <property type="component" value="Unassembled WGS sequence"/>
</dbReference>
<evidence type="ECO:0000256" key="2">
    <source>
        <dbReference type="ARBA" id="ARBA00005376"/>
    </source>
</evidence>
<accession>L8GWH7</accession>
<dbReference type="RefSeq" id="XP_004339305.1">
    <property type="nucleotide sequence ID" value="XM_004339257.1"/>
</dbReference>
<dbReference type="VEuPathDB" id="AmoebaDB:ACA1_060190"/>
<dbReference type="Pfam" id="PF01956">
    <property type="entry name" value="EMC3_TMCO1"/>
    <property type="match status" value="1"/>
</dbReference>
<name>L8GWH7_ACACF</name>
<dbReference type="PANTHER" id="PTHR13116">
    <property type="entry name" value="ER MEMBRANE PROTEIN COMPLEX SUBUNIT 3"/>
    <property type="match status" value="1"/>
</dbReference>
<dbReference type="SMART" id="SM01415">
    <property type="entry name" value="DUF106"/>
    <property type="match status" value="1"/>
</dbReference>
<dbReference type="OrthoDB" id="6745403at2759"/>
<dbReference type="GO" id="GO:0034975">
    <property type="term" value="P:protein folding in endoplasmic reticulum"/>
    <property type="evidence" value="ECO:0007669"/>
    <property type="project" value="TreeGrafter"/>
</dbReference>
<evidence type="ECO:0000256" key="5">
    <source>
        <dbReference type="ARBA" id="ARBA00022989"/>
    </source>
</evidence>
<proteinExistence type="inferred from homology"/>
<evidence type="ECO:0000313" key="9">
    <source>
        <dbReference type="EMBL" id="ELR17292.1"/>
    </source>
</evidence>
<evidence type="ECO:0000313" key="10">
    <source>
        <dbReference type="Proteomes" id="UP000011083"/>
    </source>
</evidence>
<keyword evidence="5 8" id="KW-1133">Transmembrane helix</keyword>
<keyword evidence="4 8" id="KW-0812">Transmembrane</keyword>
<dbReference type="GO" id="GO:0072546">
    <property type="term" value="C:EMC complex"/>
    <property type="evidence" value="ECO:0007669"/>
    <property type="project" value="TreeGrafter"/>
</dbReference>
<comment type="subcellular location">
    <subcellularLocation>
        <location evidence="1">Membrane</location>
        <topology evidence="1">Multi-pass membrane protein</topology>
    </subcellularLocation>
</comment>
<protein>
    <recommendedName>
        <fullName evidence="3 7">ER membrane protein complex subunit 3</fullName>
    </recommendedName>
</protein>
<dbReference type="OMA" id="KDMDPRW"/>
<evidence type="ECO:0000256" key="1">
    <source>
        <dbReference type="ARBA" id="ARBA00004141"/>
    </source>
</evidence>